<name>X1LBM7_9ZZZZ</name>
<accession>X1LBM7</accession>
<feature type="non-terminal residue" evidence="1">
    <location>
        <position position="286"/>
    </location>
</feature>
<dbReference type="AlphaFoldDB" id="X1LBM7"/>
<protein>
    <submittedName>
        <fullName evidence="1">Uncharacterized protein</fullName>
    </submittedName>
</protein>
<comment type="caution">
    <text evidence="1">The sequence shown here is derived from an EMBL/GenBank/DDBJ whole genome shotgun (WGS) entry which is preliminary data.</text>
</comment>
<proteinExistence type="predicted"/>
<sequence length="286" mass="32508">MKKLLILGTVELAVVVLVLVSCALPALAPAPTPEPSGESLTQHSFTLGRYFWPKPDWAPDEPSLGEVPADNPEGLRLLTNEEKDRVAEIALDTPEASSWREKEPEYRAELIWYTPQDSQMLSFGYYYALYRIYDELYWRPGSLPKSAMWYPGVRIGFGIPQQFVVEAAVDLETGEVVYVNSYSDVHRKSNLRWLTDDEKNTVIEIALNTPEAKKWLEKESTHSVGLTWQAIWEGGYRVFPYEAVEEGIPLYVLESELEVIYPNISICFGEPAEWIVSVVIDLDTKE</sequence>
<evidence type="ECO:0000313" key="1">
    <source>
        <dbReference type="EMBL" id="GAI16732.1"/>
    </source>
</evidence>
<organism evidence="1">
    <name type="scientific">marine sediment metagenome</name>
    <dbReference type="NCBI Taxonomy" id="412755"/>
    <lineage>
        <taxon>unclassified sequences</taxon>
        <taxon>metagenomes</taxon>
        <taxon>ecological metagenomes</taxon>
    </lineage>
</organism>
<dbReference type="PROSITE" id="PS51257">
    <property type="entry name" value="PROKAR_LIPOPROTEIN"/>
    <property type="match status" value="1"/>
</dbReference>
<dbReference type="EMBL" id="BARV01009512">
    <property type="protein sequence ID" value="GAI16732.1"/>
    <property type="molecule type" value="Genomic_DNA"/>
</dbReference>
<gene>
    <name evidence="1" type="ORF">S06H3_18737</name>
</gene>
<reference evidence="1" key="1">
    <citation type="journal article" date="2014" name="Front. Microbiol.">
        <title>High frequency of phylogenetically diverse reductive dehalogenase-homologous genes in deep subseafloor sedimentary metagenomes.</title>
        <authorList>
            <person name="Kawai M."/>
            <person name="Futagami T."/>
            <person name="Toyoda A."/>
            <person name="Takaki Y."/>
            <person name="Nishi S."/>
            <person name="Hori S."/>
            <person name="Arai W."/>
            <person name="Tsubouchi T."/>
            <person name="Morono Y."/>
            <person name="Uchiyama I."/>
            <person name="Ito T."/>
            <person name="Fujiyama A."/>
            <person name="Inagaki F."/>
            <person name="Takami H."/>
        </authorList>
    </citation>
    <scope>NUCLEOTIDE SEQUENCE</scope>
    <source>
        <strain evidence="1">Expedition CK06-06</strain>
    </source>
</reference>